<name>A0A381NFD5_9ZZZZ</name>
<protein>
    <recommendedName>
        <fullName evidence="1">Class II aldolase/adducin N-terminal domain-containing protein</fullName>
    </recommendedName>
</protein>
<evidence type="ECO:0000259" key="1">
    <source>
        <dbReference type="SMART" id="SM01007"/>
    </source>
</evidence>
<feature type="non-terminal residue" evidence="2">
    <location>
        <position position="211"/>
    </location>
</feature>
<reference evidence="2" key="1">
    <citation type="submission" date="2018-05" db="EMBL/GenBank/DDBJ databases">
        <authorList>
            <person name="Lanie J.A."/>
            <person name="Ng W.-L."/>
            <person name="Kazmierczak K.M."/>
            <person name="Andrzejewski T.M."/>
            <person name="Davidsen T.M."/>
            <person name="Wayne K.J."/>
            <person name="Tettelin H."/>
            <person name="Glass J.I."/>
            <person name="Rusch D."/>
            <person name="Podicherti R."/>
            <person name="Tsui H.-C.T."/>
            <person name="Winkler M.E."/>
        </authorList>
    </citation>
    <scope>NUCLEOTIDE SEQUENCE</scope>
</reference>
<sequence>MKNLWDPKEASQFEENSLQMRVYSSRLLGNNSDLVLHGGGNTSVKFQETNLFGEEEEILYVKGSGYNLATIEKNGFTPLRLKTLLKLAEVENLSDTEMVRQQKMAMTNPDAPSPSVEALLHAVIPFKWIDHTHADAVVTITNTPRGKELIQEIYGERLFIIPYVMPGFKLVRKVHELARNVDWNQYEGMVLLNHGIFSFAESALESYTRMI</sequence>
<dbReference type="SMART" id="SM01007">
    <property type="entry name" value="Aldolase_II"/>
    <property type="match status" value="1"/>
</dbReference>
<dbReference type="InterPro" id="IPR001303">
    <property type="entry name" value="Aldolase_II/adducin_N"/>
</dbReference>
<dbReference type="Gene3D" id="3.40.225.10">
    <property type="entry name" value="Class II aldolase/adducin N-terminal domain"/>
    <property type="match status" value="1"/>
</dbReference>
<evidence type="ECO:0000313" key="2">
    <source>
        <dbReference type="EMBL" id="SUZ52548.1"/>
    </source>
</evidence>
<dbReference type="SUPFAM" id="SSF53639">
    <property type="entry name" value="AraD/HMP-PK domain-like"/>
    <property type="match status" value="1"/>
</dbReference>
<accession>A0A381NFD5</accession>
<organism evidence="2">
    <name type="scientific">marine metagenome</name>
    <dbReference type="NCBI Taxonomy" id="408172"/>
    <lineage>
        <taxon>unclassified sequences</taxon>
        <taxon>metagenomes</taxon>
        <taxon>ecological metagenomes</taxon>
    </lineage>
</organism>
<feature type="domain" description="Class II aldolase/adducin N-terminal" evidence="1">
    <location>
        <begin position="20"/>
        <end position="208"/>
    </location>
</feature>
<dbReference type="EMBL" id="UINC01000280">
    <property type="protein sequence ID" value="SUZ52548.1"/>
    <property type="molecule type" value="Genomic_DNA"/>
</dbReference>
<feature type="non-terminal residue" evidence="2">
    <location>
        <position position="1"/>
    </location>
</feature>
<proteinExistence type="predicted"/>
<dbReference type="AlphaFoldDB" id="A0A381NFD5"/>
<gene>
    <name evidence="2" type="ORF">METZ01_LOCUS5402</name>
</gene>
<dbReference type="Pfam" id="PF00596">
    <property type="entry name" value="Aldolase_II"/>
    <property type="match status" value="1"/>
</dbReference>
<dbReference type="InterPro" id="IPR036409">
    <property type="entry name" value="Aldolase_II/adducin_N_sf"/>
</dbReference>